<dbReference type="AlphaFoldDB" id="A0A2S7N573"/>
<comment type="subcellular location">
    <subcellularLocation>
        <location evidence="1">Cell membrane</location>
        <topology evidence="1">Multi-pass membrane protein</topology>
    </subcellularLocation>
</comment>
<reference evidence="9 10" key="1">
    <citation type="submission" date="2017-12" db="EMBL/GenBank/DDBJ databases">
        <title>Taxonomic description and draft genome of Pradoshia cofamensis Gen. nov., sp. nov., a thermotolerant bacillale isolated from anterior gut of earthworm Eisenia fetida.</title>
        <authorList>
            <person name="Saha T."/>
            <person name="Chakraborty R."/>
        </authorList>
    </citation>
    <scope>NUCLEOTIDE SEQUENCE [LARGE SCALE GENOMIC DNA]</scope>
    <source>
        <strain evidence="9 10">EAG3</strain>
    </source>
</reference>
<feature type="transmembrane region" description="Helical" evidence="7">
    <location>
        <begin position="325"/>
        <end position="344"/>
    </location>
</feature>
<feature type="transmembrane region" description="Helical" evidence="7">
    <location>
        <begin position="160"/>
        <end position="182"/>
    </location>
</feature>
<dbReference type="PROSITE" id="PS50850">
    <property type="entry name" value="MFS"/>
    <property type="match status" value="1"/>
</dbReference>
<feature type="transmembrane region" description="Helical" evidence="7">
    <location>
        <begin position="219"/>
        <end position="238"/>
    </location>
</feature>
<dbReference type="Pfam" id="PF07690">
    <property type="entry name" value="MFS_1"/>
    <property type="match status" value="1"/>
</dbReference>
<evidence type="ECO:0000313" key="10">
    <source>
        <dbReference type="Proteomes" id="UP000239663"/>
    </source>
</evidence>
<dbReference type="InterPro" id="IPR011701">
    <property type="entry name" value="MFS"/>
</dbReference>
<dbReference type="Proteomes" id="UP000239663">
    <property type="component" value="Unassembled WGS sequence"/>
</dbReference>
<feature type="transmembrane region" description="Helical" evidence="7">
    <location>
        <begin position="74"/>
        <end position="93"/>
    </location>
</feature>
<evidence type="ECO:0000256" key="2">
    <source>
        <dbReference type="ARBA" id="ARBA00022448"/>
    </source>
</evidence>
<feature type="domain" description="Major facilitator superfamily (MFS) profile" evidence="8">
    <location>
        <begin position="8"/>
        <end position="446"/>
    </location>
</feature>
<dbReference type="RefSeq" id="WP_104848273.1">
    <property type="nucleotide sequence ID" value="NZ_PKOZ01000001.1"/>
</dbReference>
<protein>
    <submittedName>
        <fullName evidence="9">MFS transporter</fullName>
    </submittedName>
</protein>
<gene>
    <name evidence="9" type="ORF">CYL18_04715</name>
</gene>
<evidence type="ECO:0000256" key="1">
    <source>
        <dbReference type="ARBA" id="ARBA00004651"/>
    </source>
</evidence>
<feature type="transmembrane region" description="Helical" evidence="7">
    <location>
        <begin position="46"/>
        <end position="65"/>
    </location>
</feature>
<dbReference type="PRINTS" id="PR01036">
    <property type="entry name" value="TCRTETB"/>
</dbReference>
<feature type="transmembrane region" description="Helical" evidence="7">
    <location>
        <begin position="296"/>
        <end position="313"/>
    </location>
</feature>
<dbReference type="EMBL" id="PKOZ01000001">
    <property type="protein sequence ID" value="PQD97178.1"/>
    <property type="molecule type" value="Genomic_DNA"/>
</dbReference>
<feature type="transmembrane region" description="Helical" evidence="7">
    <location>
        <begin position="194"/>
        <end position="213"/>
    </location>
</feature>
<proteinExistence type="predicted"/>
<dbReference type="Gene3D" id="1.20.1720.10">
    <property type="entry name" value="Multidrug resistance protein D"/>
    <property type="match status" value="1"/>
</dbReference>
<evidence type="ECO:0000256" key="3">
    <source>
        <dbReference type="ARBA" id="ARBA00022475"/>
    </source>
</evidence>
<feature type="transmembrane region" description="Helical" evidence="7">
    <location>
        <begin position="99"/>
        <end position="121"/>
    </location>
</feature>
<feature type="transmembrane region" description="Helical" evidence="7">
    <location>
        <begin position="258"/>
        <end position="284"/>
    </location>
</feature>
<feature type="transmembrane region" description="Helical" evidence="7">
    <location>
        <begin position="350"/>
        <end position="375"/>
    </location>
</feature>
<sequence length="455" mass="49113">MKAQQRAIIALYVVSMFMVSMDGTIVNVILPAIAEDFAVQEKETNGINIAYLVSVAISLPIAGYLSNRFGVKKILLSAIALFTLASLACGLASSLAELIAARILQGLSGGIITPVGMALLFRTFPPEERKNLARSLVLPIAFAPAIGPLVGGVLSEYISWHWAFLINVPIGIVIVMIGVWSVKEFERFQSPFDLKGYLIISIGLPTLMSALSTAASEGFTWKFVLFSLLGVLSLFMFYRHELTCNSPLIDMSLWEDRLFSSLSFVAMSSMGALMGMLYLFPLMYQLTYSASPLESSLITFTEALGLMAASRLLPKTSRRIGMKTAIQGGLVGTIAIFSLIILLGPAANPWVLRFLMFGIGLFLGHAVVGSQVSAFNHVTSEQMGKATTLYNMMNRVGAAVGIAVSAIILSFSSYYLDEQLAYKMALSGTVSLLGAAVIFTLMLKTELTLLQGENT</sequence>
<comment type="caution">
    <text evidence="9">The sequence shown here is derived from an EMBL/GenBank/DDBJ whole genome shotgun (WGS) entry which is preliminary data.</text>
</comment>
<evidence type="ECO:0000313" key="9">
    <source>
        <dbReference type="EMBL" id="PQD97178.1"/>
    </source>
</evidence>
<dbReference type="GO" id="GO:0005886">
    <property type="term" value="C:plasma membrane"/>
    <property type="evidence" value="ECO:0007669"/>
    <property type="project" value="UniProtKB-SubCell"/>
</dbReference>
<dbReference type="NCBIfam" id="TIGR00711">
    <property type="entry name" value="efflux_EmrB"/>
    <property type="match status" value="1"/>
</dbReference>
<dbReference type="InterPro" id="IPR036259">
    <property type="entry name" value="MFS_trans_sf"/>
</dbReference>
<dbReference type="InterPro" id="IPR004638">
    <property type="entry name" value="EmrB-like"/>
</dbReference>
<dbReference type="PANTHER" id="PTHR42718:SF46">
    <property type="entry name" value="BLR6921 PROTEIN"/>
    <property type="match status" value="1"/>
</dbReference>
<accession>A0A2S7N573</accession>
<evidence type="ECO:0000256" key="6">
    <source>
        <dbReference type="ARBA" id="ARBA00023136"/>
    </source>
</evidence>
<keyword evidence="10" id="KW-1185">Reference proteome</keyword>
<dbReference type="OrthoDB" id="9816041at2"/>
<feature type="transmembrane region" description="Helical" evidence="7">
    <location>
        <begin position="396"/>
        <end position="416"/>
    </location>
</feature>
<evidence type="ECO:0000256" key="7">
    <source>
        <dbReference type="SAM" id="Phobius"/>
    </source>
</evidence>
<keyword evidence="6 7" id="KW-0472">Membrane</keyword>
<dbReference type="SUPFAM" id="SSF103473">
    <property type="entry name" value="MFS general substrate transporter"/>
    <property type="match status" value="1"/>
</dbReference>
<feature type="transmembrane region" description="Helical" evidence="7">
    <location>
        <begin position="7"/>
        <end position="34"/>
    </location>
</feature>
<dbReference type="GO" id="GO:0022857">
    <property type="term" value="F:transmembrane transporter activity"/>
    <property type="evidence" value="ECO:0007669"/>
    <property type="project" value="InterPro"/>
</dbReference>
<keyword evidence="3" id="KW-1003">Cell membrane</keyword>
<keyword evidence="4 7" id="KW-0812">Transmembrane</keyword>
<name>A0A2S7N573_9BACI</name>
<evidence type="ECO:0000259" key="8">
    <source>
        <dbReference type="PROSITE" id="PS50850"/>
    </source>
</evidence>
<dbReference type="Gene3D" id="1.20.1250.20">
    <property type="entry name" value="MFS general substrate transporter like domains"/>
    <property type="match status" value="1"/>
</dbReference>
<keyword evidence="5 7" id="KW-1133">Transmembrane helix</keyword>
<organism evidence="9 10">
    <name type="scientific">Pradoshia eiseniae</name>
    <dbReference type="NCBI Taxonomy" id="2064768"/>
    <lineage>
        <taxon>Bacteria</taxon>
        <taxon>Bacillati</taxon>
        <taxon>Bacillota</taxon>
        <taxon>Bacilli</taxon>
        <taxon>Bacillales</taxon>
        <taxon>Bacillaceae</taxon>
        <taxon>Pradoshia</taxon>
    </lineage>
</organism>
<feature type="transmembrane region" description="Helical" evidence="7">
    <location>
        <begin position="422"/>
        <end position="443"/>
    </location>
</feature>
<feature type="transmembrane region" description="Helical" evidence="7">
    <location>
        <begin position="133"/>
        <end position="154"/>
    </location>
</feature>
<evidence type="ECO:0000256" key="4">
    <source>
        <dbReference type="ARBA" id="ARBA00022692"/>
    </source>
</evidence>
<dbReference type="PANTHER" id="PTHR42718">
    <property type="entry name" value="MAJOR FACILITATOR SUPERFAMILY MULTIDRUG TRANSPORTER MFSC"/>
    <property type="match status" value="1"/>
</dbReference>
<keyword evidence="2" id="KW-0813">Transport</keyword>
<evidence type="ECO:0000256" key="5">
    <source>
        <dbReference type="ARBA" id="ARBA00022989"/>
    </source>
</evidence>
<dbReference type="InterPro" id="IPR020846">
    <property type="entry name" value="MFS_dom"/>
</dbReference>